<keyword evidence="4 6" id="KW-1133">Transmembrane helix</keyword>
<evidence type="ECO:0000256" key="6">
    <source>
        <dbReference type="SAM" id="Phobius"/>
    </source>
</evidence>
<dbReference type="PANTHER" id="PTHR43243:SF4">
    <property type="entry name" value="CATIONIC AMINO ACID TRANSPORTER 4"/>
    <property type="match status" value="1"/>
</dbReference>
<evidence type="ECO:0000313" key="9">
    <source>
        <dbReference type="Proteomes" id="UP000198406"/>
    </source>
</evidence>
<evidence type="ECO:0000313" key="8">
    <source>
        <dbReference type="EMBL" id="GAX26434.1"/>
    </source>
</evidence>
<feature type="transmembrane region" description="Helical" evidence="6">
    <location>
        <begin position="268"/>
        <end position="296"/>
    </location>
</feature>
<feature type="transmembrane region" description="Helical" evidence="6">
    <location>
        <begin position="339"/>
        <end position="360"/>
    </location>
</feature>
<name>A0A1Z5KJG0_FISSO</name>
<keyword evidence="2" id="KW-0813">Transport</keyword>
<evidence type="ECO:0000256" key="2">
    <source>
        <dbReference type="ARBA" id="ARBA00022448"/>
    </source>
</evidence>
<dbReference type="Pfam" id="PF13906">
    <property type="entry name" value="AA_permease_C"/>
    <property type="match status" value="1"/>
</dbReference>
<evidence type="ECO:0000259" key="7">
    <source>
        <dbReference type="Pfam" id="PF13906"/>
    </source>
</evidence>
<dbReference type="Gene3D" id="1.20.1740.10">
    <property type="entry name" value="Amino acid/polyamine transporter I"/>
    <property type="match status" value="1"/>
</dbReference>
<keyword evidence="3 6" id="KW-0812">Transmembrane</keyword>
<reference evidence="8 9" key="1">
    <citation type="journal article" date="2015" name="Plant Cell">
        <title>Oil accumulation by the oleaginous diatom Fistulifera solaris as revealed by the genome and transcriptome.</title>
        <authorList>
            <person name="Tanaka T."/>
            <person name="Maeda Y."/>
            <person name="Veluchamy A."/>
            <person name="Tanaka M."/>
            <person name="Abida H."/>
            <person name="Marechal E."/>
            <person name="Bowler C."/>
            <person name="Muto M."/>
            <person name="Sunaga Y."/>
            <person name="Tanaka M."/>
            <person name="Yoshino T."/>
            <person name="Taniguchi T."/>
            <person name="Fukuda Y."/>
            <person name="Nemoto M."/>
            <person name="Matsumoto M."/>
            <person name="Wong P.S."/>
            <person name="Aburatani S."/>
            <person name="Fujibuchi W."/>
        </authorList>
    </citation>
    <scope>NUCLEOTIDE SEQUENCE [LARGE SCALE GENOMIC DNA]</scope>
    <source>
        <strain evidence="8 9">JPCC DA0580</strain>
    </source>
</reference>
<keyword evidence="5 6" id="KW-0472">Membrane</keyword>
<evidence type="ECO:0000256" key="5">
    <source>
        <dbReference type="ARBA" id="ARBA00023136"/>
    </source>
</evidence>
<feature type="transmembrane region" description="Helical" evidence="6">
    <location>
        <begin position="539"/>
        <end position="561"/>
    </location>
</feature>
<evidence type="ECO:0000256" key="3">
    <source>
        <dbReference type="ARBA" id="ARBA00022692"/>
    </source>
</evidence>
<feature type="transmembrane region" description="Helical" evidence="6">
    <location>
        <begin position="457"/>
        <end position="476"/>
    </location>
</feature>
<dbReference type="GO" id="GO:0016020">
    <property type="term" value="C:membrane"/>
    <property type="evidence" value="ECO:0007669"/>
    <property type="project" value="UniProtKB-SubCell"/>
</dbReference>
<evidence type="ECO:0000256" key="1">
    <source>
        <dbReference type="ARBA" id="ARBA00004141"/>
    </source>
</evidence>
<feature type="domain" description="Cationic amino acid transporter C-terminal" evidence="7">
    <location>
        <begin position="514"/>
        <end position="564"/>
    </location>
</feature>
<protein>
    <submittedName>
        <fullName evidence="8">Basic amino acid/polyamine antiporter, APA family</fullName>
    </submittedName>
</protein>
<gene>
    <name evidence="8" type="ORF">FisN_37Hh016</name>
</gene>
<proteinExistence type="predicted"/>
<feature type="transmembrane region" description="Helical" evidence="6">
    <location>
        <begin position="165"/>
        <end position="185"/>
    </location>
</feature>
<dbReference type="Pfam" id="PF13520">
    <property type="entry name" value="AA_permease_2"/>
    <property type="match status" value="1"/>
</dbReference>
<dbReference type="EMBL" id="BDSP01000245">
    <property type="protein sequence ID" value="GAX26434.1"/>
    <property type="molecule type" value="Genomic_DNA"/>
</dbReference>
<dbReference type="AlphaFoldDB" id="A0A1Z5KJG0"/>
<feature type="transmembrane region" description="Helical" evidence="6">
    <location>
        <begin position="235"/>
        <end position="256"/>
    </location>
</feature>
<dbReference type="PANTHER" id="PTHR43243">
    <property type="entry name" value="INNER MEMBRANE TRANSPORTER YGJI-RELATED"/>
    <property type="match status" value="1"/>
</dbReference>
<feature type="transmembrane region" description="Helical" evidence="6">
    <location>
        <begin position="41"/>
        <end position="62"/>
    </location>
</feature>
<sequence>MPTLYMDATAPQGVWHARRKTLHAAQGSSAHLKRTFTAIDLILYGVGSSVGAGIFVLVGLGAHVAGPAISLSFLLTGAACMLTSLAYAEFASHIPVAGSAFTYTYVAFGEFPAWMVGWNLLLGYGFTASVCSRAWADYTGTFVQQLLPHQTWITTYLTDWHLFSTEYACSPLSVVIIAISTTVILQGAEESSKFNNGITLLNIANLLFVVGSGLVSHSIVQDNWEPFAPHGLPGIIQGAGLVFFAYIGFDMVASLSEEVIHPERNLPIGIVGSLIVSTLLYVMVAMAVVGMAPIALLGQQVPILHALTANACCTHAEQLRPDATAVCLQSTCPHWLNTIARIVSGGAIAGLIASSFTSLMGTPRILMRMSLDGLWFPLFAQIHPVTQVPSAGILATGIATGLLACFAPLDGLANLISLGTLMVFTFVDAGVILLRLRTIAETEVRVAKSSAVLHSRMAVLLFVCTVAVVCASILWTHTHHMWLVYVCLAVAAMAAGLIRWLPRSWTLVTNTGAFSCPWVPSIPLGGLVCNAAMMGSLPLSSWLFALVWLSLGTAIYFLYGIHHSALAQNNKVGEEAPLMMSESHTSLPLLTPHLPRPHLHERIN</sequence>
<feature type="transmembrane region" description="Helical" evidence="6">
    <location>
        <begin position="100"/>
        <end position="120"/>
    </location>
</feature>
<dbReference type="InterPro" id="IPR002293">
    <property type="entry name" value="AA/rel_permease1"/>
</dbReference>
<keyword evidence="9" id="KW-1185">Reference proteome</keyword>
<feature type="transmembrane region" description="Helical" evidence="6">
    <location>
        <begin position="482"/>
        <end position="501"/>
    </location>
</feature>
<comment type="subcellular location">
    <subcellularLocation>
        <location evidence="1">Membrane</location>
        <topology evidence="1">Multi-pass membrane protein</topology>
    </subcellularLocation>
</comment>
<dbReference type="InParanoid" id="A0A1Z5KJG0"/>
<feature type="transmembrane region" description="Helical" evidence="6">
    <location>
        <begin position="197"/>
        <end position="215"/>
    </location>
</feature>
<evidence type="ECO:0000256" key="4">
    <source>
        <dbReference type="ARBA" id="ARBA00022989"/>
    </source>
</evidence>
<accession>A0A1Z5KJG0</accession>
<dbReference type="GO" id="GO:0015171">
    <property type="term" value="F:amino acid transmembrane transporter activity"/>
    <property type="evidence" value="ECO:0007669"/>
    <property type="project" value="TreeGrafter"/>
</dbReference>
<feature type="transmembrane region" description="Helical" evidence="6">
    <location>
        <begin position="513"/>
        <end position="533"/>
    </location>
</feature>
<feature type="transmembrane region" description="Helical" evidence="6">
    <location>
        <begin position="68"/>
        <end position="88"/>
    </location>
</feature>
<dbReference type="Proteomes" id="UP000198406">
    <property type="component" value="Unassembled WGS sequence"/>
</dbReference>
<comment type="caution">
    <text evidence="8">The sequence shown here is derived from an EMBL/GenBank/DDBJ whole genome shotgun (WGS) entry which is preliminary data.</text>
</comment>
<dbReference type="InterPro" id="IPR029485">
    <property type="entry name" value="CAT_C"/>
</dbReference>
<feature type="transmembrane region" description="Helical" evidence="6">
    <location>
        <begin position="415"/>
        <end position="436"/>
    </location>
</feature>
<dbReference type="OrthoDB" id="5982228at2759"/>
<organism evidence="8 9">
    <name type="scientific">Fistulifera solaris</name>
    <name type="common">Oleaginous diatom</name>
    <dbReference type="NCBI Taxonomy" id="1519565"/>
    <lineage>
        <taxon>Eukaryota</taxon>
        <taxon>Sar</taxon>
        <taxon>Stramenopiles</taxon>
        <taxon>Ochrophyta</taxon>
        <taxon>Bacillariophyta</taxon>
        <taxon>Bacillariophyceae</taxon>
        <taxon>Bacillariophycidae</taxon>
        <taxon>Naviculales</taxon>
        <taxon>Naviculaceae</taxon>
        <taxon>Fistulifera</taxon>
    </lineage>
</organism>